<feature type="region of interest" description="Disordered" evidence="1">
    <location>
        <begin position="101"/>
        <end position="124"/>
    </location>
</feature>
<feature type="region of interest" description="Disordered" evidence="1">
    <location>
        <begin position="49"/>
        <end position="72"/>
    </location>
</feature>
<keyword evidence="3" id="KW-1185">Reference proteome</keyword>
<evidence type="ECO:0000256" key="1">
    <source>
        <dbReference type="SAM" id="MobiDB-lite"/>
    </source>
</evidence>
<name>A0A0E0LC55_ORYPU</name>
<evidence type="ECO:0000313" key="2">
    <source>
        <dbReference type="EnsemblPlants" id="OPUNC06G15230.1"/>
    </source>
</evidence>
<evidence type="ECO:0000313" key="3">
    <source>
        <dbReference type="Proteomes" id="UP000026962"/>
    </source>
</evidence>
<sequence>MDRERASLGGCQVGSAFDCIGFCPFKRSLVLSLPHSRREGREGWRTAVAGGGRAARGEGDTSGGRWRSAGGAAVEAGGGAAWRRRMARAAPVVGWQLQRRAERGRREGRGWAGEEEEEEEEEKRQLYLWHKPSSAASTILLRVVKNGVVKRELDDENGH</sequence>
<organism evidence="2">
    <name type="scientific">Oryza punctata</name>
    <name type="common">Red rice</name>
    <dbReference type="NCBI Taxonomy" id="4537"/>
    <lineage>
        <taxon>Eukaryota</taxon>
        <taxon>Viridiplantae</taxon>
        <taxon>Streptophyta</taxon>
        <taxon>Embryophyta</taxon>
        <taxon>Tracheophyta</taxon>
        <taxon>Spermatophyta</taxon>
        <taxon>Magnoliopsida</taxon>
        <taxon>Liliopsida</taxon>
        <taxon>Poales</taxon>
        <taxon>Poaceae</taxon>
        <taxon>BOP clade</taxon>
        <taxon>Oryzoideae</taxon>
        <taxon>Oryzeae</taxon>
        <taxon>Oryzinae</taxon>
        <taxon>Oryza</taxon>
    </lineage>
</organism>
<dbReference type="EnsemblPlants" id="OPUNC06G15230.1">
    <property type="protein sequence ID" value="OPUNC06G15230.1"/>
    <property type="gene ID" value="OPUNC06G15230"/>
</dbReference>
<dbReference type="HOGENOM" id="CLU_1663586_0_0_1"/>
<proteinExistence type="predicted"/>
<reference evidence="2" key="2">
    <citation type="submission" date="2018-05" db="EMBL/GenBank/DDBJ databases">
        <title>OpunRS2 (Oryza punctata Reference Sequence Version 2).</title>
        <authorList>
            <person name="Zhang J."/>
            <person name="Kudrna D."/>
            <person name="Lee S."/>
            <person name="Talag J."/>
            <person name="Welchert J."/>
            <person name="Wing R.A."/>
        </authorList>
    </citation>
    <scope>NUCLEOTIDE SEQUENCE [LARGE SCALE GENOMIC DNA]</scope>
</reference>
<protein>
    <submittedName>
        <fullName evidence="2">Uncharacterized protein</fullName>
    </submittedName>
</protein>
<dbReference type="Gramene" id="OPUNC06G15230.1">
    <property type="protein sequence ID" value="OPUNC06G15230.1"/>
    <property type="gene ID" value="OPUNC06G15230"/>
</dbReference>
<feature type="compositionally biased region" description="Low complexity" evidence="1">
    <location>
        <begin position="63"/>
        <end position="72"/>
    </location>
</feature>
<accession>A0A0E0LC55</accession>
<dbReference type="AlphaFoldDB" id="A0A0E0LC55"/>
<reference evidence="2" key="1">
    <citation type="submission" date="2015-04" db="UniProtKB">
        <authorList>
            <consortium name="EnsemblPlants"/>
        </authorList>
    </citation>
    <scope>IDENTIFICATION</scope>
</reference>
<dbReference type="Proteomes" id="UP000026962">
    <property type="component" value="Chromosome 6"/>
</dbReference>